<name>A0A7J3M0B7_ARCFL</name>
<comment type="caution">
    <text evidence="1">The sequence shown here is derived from an EMBL/GenBank/DDBJ whole genome shotgun (WGS) entry which is preliminary data.</text>
</comment>
<proteinExistence type="predicted"/>
<sequence length="109" mass="12436">MRTSYTGDWKIMVDALQMEGRRFEICEKGVVKIRHWNKEITIGLTNGLGFIEIKSFEFCRKITGPSEQTLSAMAKIGVISLKSLIASAFINNGYEKALEIKRCYEKIKL</sequence>
<organism evidence="1">
    <name type="scientific">Archaeoglobus fulgidus</name>
    <dbReference type="NCBI Taxonomy" id="2234"/>
    <lineage>
        <taxon>Archaea</taxon>
        <taxon>Methanobacteriati</taxon>
        <taxon>Methanobacteriota</taxon>
        <taxon>Archaeoglobi</taxon>
        <taxon>Archaeoglobales</taxon>
        <taxon>Archaeoglobaceae</taxon>
        <taxon>Archaeoglobus</taxon>
    </lineage>
</organism>
<dbReference type="EMBL" id="DSYZ01000020">
    <property type="protein sequence ID" value="HGT82283.1"/>
    <property type="molecule type" value="Genomic_DNA"/>
</dbReference>
<accession>A0A7J3M0B7</accession>
<dbReference type="AlphaFoldDB" id="A0A7J3M0B7"/>
<protein>
    <submittedName>
        <fullName evidence="1">Uncharacterized protein</fullName>
    </submittedName>
</protein>
<evidence type="ECO:0000313" key="1">
    <source>
        <dbReference type="EMBL" id="HGT82283.1"/>
    </source>
</evidence>
<reference evidence="1" key="1">
    <citation type="journal article" date="2020" name="mSystems">
        <title>Genome- and Community-Level Interaction Insights into Carbon Utilization and Element Cycling Functions of Hydrothermarchaeota in Hydrothermal Sediment.</title>
        <authorList>
            <person name="Zhou Z."/>
            <person name="Liu Y."/>
            <person name="Xu W."/>
            <person name="Pan J."/>
            <person name="Luo Z.H."/>
            <person name="Li M."/>
        </authorList>
    </citation>
    <scope>NUCLEOTIDE SEQUENCE [LARGE SCALE GENOMIC DNA]</scope>
    <source>
        <strain evidence="1">SpSt-587</strain>
    </source>
</reference>
<gene>
    <name evidence="1" type="ORF">ENT52_00910</name>
</gene>